<name>A0A1M6Q696_9AQUI</name>
<evidence type="ECO:0000256" key="1">
    <source>
        <dbReference type="ARBA" id="ARBA00023118"/>
    </source>
</evidence>
<dbReference type="EMBL" id="LT670846">
    <property type="protein sequence ID" value="SHK15667.1"/>
    <property type="molecule type" value="Genomic_DNA"/>
</dbReference>
<evidence type="ECO:0000313" key="4">
    <source>
        <dbReference type="Proteomes" id="UP000189810"/>
    </source>
</evidence>
<dbReference type="OrthoDB" id="45555at2"/>
<keyword evidence="1" id="KW-0051">Antiviral defense</keyword>
<reference evidence="3 4" key="1">
    <citation type="submission" date="2016-11" db="EMBL/GenBank/DDBJ databases">
        <authorList>
            <person name="Jaros S."/>
            <person name="Januszkiewicz K."/>
            <person name="Wedrychowicz H."/>
        </authorList>
    </citation>
    <scope>NUCLEOTIDE SEQUENCE [LARGE SCALE GENOMIC DNA]</scope>
    <source>
        <strain evidence="3 4">DSM 19557</strain>
    </source>
</reference>
<dbReference type="GO" id="GO:0051607">
    <property type="term" value="P:defense response to virus"/>
    <property type="evidence" value="ECO:0007669"/>
    <property type="project" value="UniProtKB-KW"/>
</dbReference>
<dbReference type="InterPro" id="IPR045747">
    <property type="entry name" value="CRISPR-assoc_prot_Cas6_N_sf"/>
</dbReference>
<protein>
    <submittedName>
        <fullName evidence="3">CRISPR-associated protein, Cas6 family</fullName>
    </submittedName>
</protein>
<accession>A0A1M6Q696</accession>
<dbReference type="InterPro" id="IPR049435">
    <property type="entry name" value="Cas_Cas6_C"/>
</dbReference>
<dbReference type="STRING" id="381751.SAMN05444391_0092"/>
<evidence type="ECO:0000313" key="3">
    <source>
        <dbReference type="EMBL" id="SHK15667.1"/>
    </source>
</evidence>
<proteinExistence type="predicted"/>
<dbReference type="NCBIfam" id="TIGR01877">
    <property type="entry name" value="cas_cas6"/>
    <property type="match status" value="1"/>
</dbReference>
<feature type="domain" description="CRISPR associated protein Cas6 C-terminal" evidence="2">
    <location>
        <begin position="111"/>
        <end position="226"/>
    </location>
</feature>
<dbReference type="AlphaFoldDB" id="A0A1M6Q696"/>
<evidence type="ECO:0000259" key="2">
    <source>
        <dbReference type="Pfam" id="PF01881"/>
    </source>
</evidence>
<keyword evidence="4" id="KW-1185">Reference proteome</keyword>
<dbReference type="GO" id="GO:0016788">
    <property type="term" value="F:hydrolase activity, acting on ester bonds"/>
    <property type="evidence" value="ECO:0007669"/>
    <property type="project" value="InterPro"/>
</dbReference>
<dbReference type="RefSeq" id="WP_079653302.1">
    <property type="nucleotide sequence ID" value="NZ_LT670846.1"/>
</dbReference>
<sequence length="233" mass="26769">MRFLVVLRSLEPATVSVDYRSRFIALLKKALGPEEFEGSSPRAYTFAVFFQDAIFEDKLIKNVQKINFRFSTCYSVLAVRFYISMARLKESLYMHPIGTGKFIIESIKEEREQKVNGCFKTLSPVVVQRISEAGKYLLPADDLFNESLLENTLKRFASIKGYIPRVKEFKFVPVEIKPQQVKHYGGNIPAFLGRFRIETESEELLKFVYQCGLGVRTGQGFGYLEVDRCERGV</sequence>
<dbReference type="Proteomes" id="UP000189810">
    <property type="component" value="Chromosome I"/>
</dbReference>
<dbReference type="Gene3D" id="3.30.70.1900">
    <property type="match status" value="1"/>
</dbReference>
<dbReference type="Pfam" id="PF01881">
    <property type="entry name" value="Cas_Cas6_C"/>
    <property type="match status" value="1"/>
</dbReference>
<dbReference type="InterPro" id="IPR010156">
    <property type="entry name" value="CRISPR-assoc_prot_Cas6"/>
</dbReference>
<dbReference type="PANTHER" id="PTHR36984">
    <property type="entry name" value="CRISPR-ASSOCIATED ENDORIBONUCLEASE CAS6 1"/>
    <property type="match status" value="1"/>
</dbReference>
<dbReference type="PANTHER" id="PTHR36984:SF3">
    <property type="entry name" value="CRISPR-ASSOCIATED ENDORIBONUCLEASE CAS6"/>
    <property type="match status" value="1"/>
</dbReference>
<dbReference type="CDD" id="cd21140">
    <property type="entry name" value="Cas6_I-like"/>
    <property type="match status" value="1"/>
</dbReference>
<gene>
    <name evidence="3" type="ORF">SAMN05444391_0092</name>
</gene>
<dbReference type="Gene3D" id="3.30.70.1890">
    <property type="match status" value="1"/>
</dbReference>
<organism evidence="3 4">
    <name type="scientific">Thermocrinis minervae</name>
    <dbReference type="NCBI Taxonomy" id="381751"/>
    <lineage>
        <taxon>Bacteria</taxon>
        <taxon>Pseudomonadati</taxon>
        <taxon>Aquificota</taxon>
        <taxon>Aquificia</taxon>
        <taxon>Aquificales</taxon>
        <taxon>Aquificaceae</taxon>
        <taxon>Thermocrinis</taxon>
    </lineage>
</organism>